<dbReference type="GO" id="GO:0015937">
    <property type="term" value="P:coenzyme A biosynthetic process"/>
    <property type="evidence" value="ECO:0007669"/>
    <property type="project" value="UniProtKB-ARBA"/>
</dbReference>
<organism evidence="3">
    <name type="scientific">Oikopleura dioica</name>
    <name type="common">Tunicate</name>
    <dbReference type="NCBI Taxonomy" id="34765"/>
    <lineage>
        <taxon>Eukaryota</taxon>
        <taxon>Metazoa</taxon>
        <taxon>Chordata</taxon>
        <taxon>Tunicata</taxon>
        <taxon>Appendicularia</taxon>
        <taxon>Copelata</taxon>
        <taxon>Oikopleuridae</taxon>
        <taxon>Oikopleura</taxon>
    </lineage>
</organism>
<dbReference type="Gene3D" id="3.40.50.10300">
    <property type="entry name" value="CoaB-like"/>
    <property type="match status" value="1"/>
</dbReference>
<dbReference type="OrthoDB" id="70224at2759"/>
<evidence type="ECO:0000256" key="1">
    <source>
        <dbReference type="ARBA" id="ARBA00005703"/>
    </source>
</evidence>
<proteinExistence type="inferred from homology"/>
<name>E4XXC8_OIKDI</name>
<comment type="similarity">
    <text evidence="1">Belongs to the PPC synthetase family.</text>
</comment>
<accession>E4XXC8</accession>
<dbReference type="AlphaFoldDB" id="E4XXC8"/>
<dbReference type="FunCoup" id="E4XXC8">
    <property type="interactions" value="674"/>
</dbReference>
<feature type="domain" description="DNA/pantothenate metabolism flavoprotein C-terminal" evidence="2">
    <location>
        <begin position="15"/>
        <end position="63"/>
    </location>
</feature>
<protein>
    <recommendedName>
        <fullName evidence="2">DNA/pantothenate metabolism flavoprotein C-terminal domain-containing protein</fullName>
    </recommendedName>
</protein>
<evidence type="ECO:0000313" key="3">
    <source>
        <dbReference type="EMBL" id="CBY14322.1"/>
    </source>
</evidence>
<dbReference type="EMBL" id="FN653273">
    <property type="protein sequence ID" value="CBY14322.1"/>
    <property type="molecule type" value="Genomic_DNA"/>
</dbReference>
<dbReference type="InterPro" id="IPR007085">
    <property type="entry name" value="DNA/pantothenate-metab_flavo_C"/>
</dbReference>
<keyword evidence="4" id="KW-1185">Reference proteome</keyword>
<gene>
    <name evidence="3" type="ORF">GSOID_T00007310001</name>
</gene>
<dbReference type="InterPro" id="IPR035929">
    <property type="entry name" value="CoaB-like_sf"/>
</dbReference>
<sequence>MSNRILASDIGQGVVFITSGGTSIPIDPVRSLENFSTGVRGARLAEYFLKANWNVIFLHRSSSARPFRHRLDIEMSPEKFVIVQEDYIKSKDRLLEIQFDTLEDYFGELEKYSKVLENSIASRKMILLAAAVSDFTTASKSSKIDSSEGFSVIELDKVAKALPSVTFSWAPSVPVFSFKLETEEEKIEPKAIKYFDQGVKGVIGNVLSSRRWKVSLIMKDKPTVNMEIDAVNSVIEIEDLLVSRLISVL</sequence>
<dbReference type="SUPFAM" id="SSF102645">
    <property type="entry name" value="CoaB-like"/>
    <property type="match status" value="1"/>
</dbReference>
<evidence type="ECO:0000259" key="2">
    <source>
        <dbReference type="Pfam" id="PF04127"/>
    </source>
</evidence>
<dbReference type="InParanoid" id="E4XXC8"/>
<dbReference type="Pfam" id="PF04127">
    <property type="entry name" value="DFP"/>
    <property type="match status" value="1"/>
</dbReference>
<reference evidence="3" key="1">
    <citation type="journal article" date="2010" name="Science">
        <title>Plasticity of animal genome architecture unmasked by rapid evolution of a pelagic tunicate.</title>
        <authorList>
            <person name="Denoeud F."/>
            <person name="Henriet S."/>
            <person name="Mungpakdee S."/>
            <person name="Aury J.M."/>
            <person name="Da Silva C."/>
            <person name="Brinkmann H."/>
            <person name="Mikhaleva J."/>
            <person name="Olsen L.C."/>
            <person name="Jubin C."/>
            <person name="Canestro C."/>
            <person name="Bouquet J.M."/>
            <person name="Danks G."/>
            <person name="Poulain J."/>
            <person name="Campsteijn C."/>
            <person name="Adamski M."/>
            <person name="Cross I."/>
            <person name="Yadetie F."/>
            <person name="Muffato M."/>
            <person name="Louis A."/>
            <person name="Butcher S."/>
            <person name="Tsagkogeorga G."/>
            <person name="Konrad A."/>
            <person name="Singh S."/>
            <person name="Jensen M.F."/>
            <person name="Cong E.H."/>
            <person name="Eikeseth-Otteraa H."/>
            <person name="Noel B."/>
            <person name="Anthouard V."/>
            <person name="Porcel B.M."/>
            <person name="Kachouri-Lafond R."/>
            <person name="Nishino A."/>
            <person name="Ugolini M."/>
            <person name="Chourrout P."/>
            <person name="Nishida H."/>
            <person name="Aasland R."/>
            <person name="Huzurbazar S."/>
            <person name="Westhof E."/>
            <person name="Delsuc F."/>
            <person name="Lehrach H."/>
            <person name="Reinhardt R."/>
            <person name="Weissenbach J."/>
            <person name="Roy S.W."/>
            <person name="Artiguenave F."/>
            <person name="Postlethwait J.H."/>
            <person name="Manak J.R."/>
            <person name="Thompson E.M."/>
            <person name="Jaillon O."/>
            <person name="Du Pasquier L."/>
            <person name="Boudinot P."/>
            <person name="Liberles D.A."/>
            <person name="Volff J.N."/>
            <person name="Philippe H."/>
            <person name="Lenhard B."/>
            <person name="Roest Crollius H."/>
            <person name="Wincker P."/>
            <person name="Chourrout D."/>
        </authorList>
    </citation>
    <scope>NUCLEOTIDE SEQUENCE [LARGE SCALE GENOMIC DNA]</scope>
</reference>
<dbReference type="Proteomes" id="UP000001307">
    <property type="component" value="Unassembled WGS sequence"/>
</dbReference>
<dbReference type="GO" id="GO:0003824">
    <property type="term" value="F:catalytic activity"/>
    <property type="evidence" value="ECO:0007669"/>
    <property type="project" value="UniProtKB-ARBA"/>
</dbReference>
<evidence type="ECO:0000313" key="4">
    <source>
        <dbReference type="Proteomes" id="UP000001307"/>
    </source>
</evidence>